<dbReference type="RefSeq" id="XP_031859434.2">
    <property type="nucleotide sequence ID" value="XM_032006221.2"/>
</dbReference>
<keyword evidence="6" id="KW-1185">Reference proteome</keyword>
<feature type="domain" description="WSC" evidence="4">
    <location>
        <begin position="58"/>
        <end position="151"/>
    </location>
</feature>
<dbReference type="PANTHER" id="PTHR45964:SF5">
    <property type="entry name" value="WSCD FAMILY MEMBER CG9164"/>
    <property type="match status" value="1"/>
</dbReference>
<reference evidence="5" key="1">
    <citation type="submission" date="2017-08" db="EMBL/GenBank/DDBJ databases">
        <authorList>
            <person name="Cuomo C."/>
            <person name="Billmyre B."/>
            <person name="Heitman J."/>
        </authorList>
    </citation>
    <scope>NUCLEOTIDE SEQUENCE</scope>
    <source>
        <strain evidence="5">CBS 12478</strain>
    </source>
</reference>
<evidence type="ECO:0000259" key="4">
    <source>
        <dbReference type="PROSITE" id="PS51212"/>
    </source>
</evidence>
<dbReference type="EMBL" id="CP144053">
    <property type="protein sequence ID" value="WWD16948.1"/>
    <property type="molecule type" value="Genomic_DNA"/>
</dbReference>
<evidence type="ECO:0000313" key="5">
    <source>
        <dbReference type="EMBL" id="WWD16948.1"/>
    </source>
</evidence>
<dbReference type="Pfam" id="PF01822">
    <property type="entry name" value="WSC"/>
    <property type="match status" value="4"/>
</dbReference>
<dbReference type="PROSITE" id="PS51212">
    <property type="entry name" value="WSC"/>
    <property type="match status" value="4"/>
</dbReference>
<gene>
    <name evidence="5" type="ORF">CI109_101380</name>
</gene>
<sequence length="720" mass="70143">MLSILLLVVPALVNGAAVKPRYYDYNDNYYGNNNGNGRNNAATYLAQAQSNVQGLDQGWSAVGCYSDYYNGATLNKAAGASWFMTYDTCTDFCSDRGYEYAGVEGTWNCYCGDAISSSATISDYSNCGNTCPGNWGQDCGGSYFINVFHKATTTKPTKPSAAPSSSSSKSTAAASSSASKSASASASASSSTSASKSASSAAPASSSSSASKSASSAPAASSSSTSSSASKSASSAAAASSSSSSSAAASSASSSAAPASSASSVAPASSVAAVASSSAPASSASSSAASSAAASSSAASSAAPASSASSSVASSSAASSAAASSSASSSAAASSAASSAGLPTIVVSLPPVVPSSSAAASSAASSAESSSVASSSTSSAAVALPTIPVLPAGWSTGACVVEGHNNGGRALEKANYASSDMTQATCAAFCASKGHSIAGLEYSTECWCGDALTNGASLLKTSEGCNMPCGGASNTVCGGSGVLTLIVSELATQTLNAELTSRIVTLPTGWSAASSSCIQEGSSGRALGSASTSSSDMTIGKCLDFCDAAGWQYAGIEYGSECYCANSLLNGASLARTSDQCNMPCAGDSATTCGGSNGLQLYINPGNALDLSIINGFALQGCIQEVAGRAFTSDSFTDPAMTVEKCTSFCSSEGYTHAAIEYGSECYCGNGYSNGASLDLLSTQCTMSCPGNNKQTCGGPNALTTYASIGSVVSSLTGAL</sequence>
<feature type="region of interest" description="Disordered" evidence="2">
    <location>
        <begin position="190"/>
        <end position="229"/>
    </location>
</feature>
<keyword evidence="1" id="KW-0677">Repeat</keyword>
<evidence type="ECO:0000256" key="2">
    <source>
        <dbReference type="SAM" id="MobiDB-lite"/>
    </source>
</evidence>
<evidence type="ECO:0000313" key="6">
    <source>
        <dbReference type="Proteomes" id="UP000322225"/>
    </source>
</evidence>
<dbReference type="KEGG" id="ksn:43590374"/>
<evidence type="ECO:0000256" key="3">
    <source>
        <dbReference type="SAM" id="SignalP"/>
    </source>
</evidence>
<evidence type="ECO:0000256" key="1">
    <source>
        <dbReference type="ARBA" id="ARBA00022737"/>
    </source>
</evidence>
<organism evidence="5 6">
    <name type="scientific">Kwoniella shandongensis</name>
    <dbReference type="NCBI Taxonomy" id="1734106"/>
    <lineage>
        <taxon>Eukaryota</taxon>
        <taxon>Fungi</taxon>
        <taxon>Dikarya</taxon>
        <taxon>Basidiomycota</taxon>
        <taxon>Agaricomycotina</taxon>
        <taxon>Tremellomycetes</taxon>
        <taxon>Tremellales</taxon>
        <taxon>Cryptococcaceae</taxon>
        <taxon>Kwoniella</taxon>
    </lineage>
</organism>
<dbReference type="PANTHER" id="PTHR45964">
    <property type="entry name" value="WSCD FAMILY MEMBER CG9164"/>
    <property type="match status" value="1"/>
</dbReference>
<keyword evidence="3" id="KW-0732">Signal</keyword>
<dbReference type="AlphaFoldDB" id="A0AAJ8LDA7"/>
<feature type="chain" id="PRO_5042492597" description="WSC domain-containing protein" evidence="3">
    <location>
        <begin position="16"/>
        <end position="720"/>
    </location>
</feature>
<dbReference type="InterPro" id="IPR002889">
    <property type="entry name" value="WSC_carb-bd"/>
</dbReference>
<feature type="domain" description="WSC" evidence="4">
    <location>
        <begin position="616"/>
        <end position="709"/>
    </location>
</feature>
<feature type="domain" description="WSC" evidence="4">
    <location>
        <begin position="511"/>
        <end position="605"/>
    </location>
</feature>
<protein>
    <recommendedName>
        <fullName evidence="4">WSC domain-containing protein</fullName>
    </recommendedName>
</protein>
<dbReference type="SMART" id="SM00321">
    <property type="entry name" value="WSC"/>
    <property type="match status" value="4"/>
</dbReference>
<dbReference type="Proteomes" id="UP000322225">
    <property type="component" value="Chromosome 3"/>
</dbReference>
<reference evidence="5" key="2">
    <citation type="submission" date="2024-01" db="EMBL/GenBank/DDBJ databases">
        <title>Comparative genomics of Cryptococcus and Kwoniella reveals pathogenesis evolution and contrasting modes of karyotype evolution via chromosome fusion or intercentromeric recombination.</title>
        <authorList>
            <person name="Coelho M.A."/>
            <person name="David-Palma M."/>
            <person name="Shea T."/>
            <person name="Bowers K."/>
            <person name="McGinley-Smith S."/>
            <person name="Mohammad A.W."/>
            <person name="Gnirke A."/>
            <person name="Yurkov A.M."/>
            <person name="Nowrousian M."/>
            <person name="Sun S."/>
            <person name="Cuomo C.A."/>
            <person name="Heitman J."/>
        </authorList>
    </citation>
    <scope>NUCLEOTIDE SEQUENCE</scope>
    <source>
        <strain evidence="5">CBS 12478</strain>
    </source>
</reference>
<feature type="signal peptide" evidence="3">
    <location>
        <begin position="1"/>
        <end position="15"/>
    </location>
</feature>
<dbReference type="GeneID" id="43590374"/>
<dbReference type="InterPro" id="IPR051589">
    <property type="entry name" value="Sialate-O-sulfotransferase"/>
</dbReference>
<accession>A0AAJ8LDA7</accession>
<feature type="domain" description="WSC" evidence="4">
    <location>
        <begin position="393"/>
        <end position="491"/>
    </location>
</feature>
<name>A0AAJ8LDA7_9TREE</name>
<proteinExistence type="predicted"/>